<evidence type="ECO:0000256" key="1">
    <source>
        <dbReference type="ARBA" id="ARBA00006823"/>
    </source>
</evidence>
<organism evidence="3 4">
    <name type="scientific">Calicophoron daubneyi</name>
    <name type="common">Rumen fluke</name>
    <name type="synonym">Paramphistomum daubneyi</name>
    <dbReference type="NCBI Taxonomy" id="300641"/>
    <lineage>
        <taxon>Eukaryota</taxon>
        <taxon>Metazoa</taxon>
        <taxon>Spiralia</taxon>
        <taxon>Lophotrochozoa</taxon>
        <taxon>Platyhelminthes</taxon>
        <taxon>Trematoda</taxon>
        <taxon>Digenea</taxon>
        <taxon>Plagiorchiida</taxon>
        <taxon>Pronocephalata</taxon>
        <taxon>Paramphistomoidea</taxon>
        <taxon>Paramphistomidae</taxon>
        <taxon>Calicophoron</taxon>
    </lineage>
</organism>
<accession>A0AAV2TK72</accession>
<gene>
    <name evidence="3" type="ORF">CDAUBV1_LOCUS11683</name>
</gene>
<name>A0AAV2TK72_CALDB</name>
<dbReference type="InterPro" id="IPR019538">
    <property type="entry name" value="PSMD5"/>
</dbReference>
<dbReference type="Gene3D" id="1.25.10.10">
    <property type="entry name" value="Leucine-rich Repeat Variant"/>
    <property type="match status" value="1"/>
</dbReference>
<evidence type="ECO:0000313" key="4">
    <source>
        <dbReference type="Proteomes" id="UP001497525"/>
    </source>
</evidence>
<dbReference type="InterPro" id="IPR016024">
    <property type="entry name" value="ARM-type_fold"/>
</dbReference>
<proteinExistence type="inferred from homology"/>
<dbReference type="Proteomes" id="UP001497525">
    <property type="component" value="Unassembled WGS sequence"/>
</dbReference>
<dbReference type="InterPro" id="IPR011989">
    <property type="entry name" value="ARM-like"/>
</dbReference>
<comment type="caution">
    <text evidence="3">The sequence shown here is derived from an EMBL/GenBank/DDBJ whole genome shotgun (WGS) entry which is preliminary data.</text>
</comment>
<dbReference type="GO" id="GO:0043248">
    <property type="term" value="P:proteasome assembly"/>
    <property type="evidence" value="ECO:0007669"/>
    <property type="project" value="InterPro"/>
</dbReference>
<protein>
    <recommendedName>
        <fullName evidence="2">26S proteasome non-ATPase regulatory subunit 5</fullName>
    </recommendedName>
</protein>
<sequence length="545" mass="60015">MQPPDDLLHQIEKVSSEGGGPEQYQCIAATLSGMPNDELKEVLRKCDIVKFFTSMDLSHHEVMEVALRLADTLFSVVPLVELIRSHQPELLRALSSNKTELVEFVLNKLVDGAREAKHDISCLTDEVLFAVVSLTTHEDLGVSKAALKFLSCVATEIKGGANKLFSPSTISHMFSTCTRAEHYLRVSEMAVAIAVRHPEYFGIITGSGILQPILDGLLNNDPLSNLNYLQVAQMLSQISGGYEWLESKGAIDALLLRLDKLKNDSFGTLLLPGYLAFFGALARQRPSYWLSGPDAKVLSAFAEAVINENPVVSMAVLESVSRISGSIDGMRVLKNHLAPSGVLHMVLRKLGRLMRDAPTEMIVRATDCVSELVKQPEKLTNQLVMVEQSEIALEWAARIAQETREEEDATFSVDSTKRFAARILKRLTLLASSPFTDTRLAALRAIQSIATQPWGVQLLVNQPGCMEYLLNRSTETGLAETPQLMQAKHDIIQCILNTTDAYSGCENQDFAVRLHPEQMACLRVYVAEGVWGRPKAQATVAMEPG</sequence>
<evidence type="ECO:0000256" key="2">
    <source>
        <dbReference type="ARBA" id="ARBA00014933"/>
    </source>
</evidence>
<reference evidence="3" key="1">
    <citation type="submission" date="2024-06" db="EMBL/GenBank/DDBJ databases">
        <authorList>
            <person name="Liu X."/>
            <person name="Lenzi L."/>
            <person name="Haldenby T S."/>
            <person name="Uol C."/>
        </authorList>
    </citation>
    <scope>NUCLEOTIDE SEQUENCE</scope>
</reference>
<evidence type="ECO:0000313" key="3">
    <source>
        <dbReference type="EMBL" id="CAL5137364.1"/>
    </source>
</evidence>
<dbReference type="PANTHER" id="PTHR13554">
    <property type="entry name" value="26S PROTEASOME NON-ATPASE REGULATORY SUBUNIT 5-RELATED"/>
    <property type="match status" value="1"/>
</dbReference>
<dbReference type="GO" id="GO:0005829">
    <property type="term" value="C:cytosol"/>
    <property type="evidence" value="ECO:0007669"/>
    <property type="project" value="TreeGrafter"/>
</dbReference>
<dbReference type="AlphaFoldDB" id="A0AAV2TK72"/>
<dbReference type="PANTHER" id="PTHR13554:SF10">
    <property type="entry name" value="26S PROTEASOME NON-ATPASE REGULATORY SUBUNIT 5"/>
    <property type="match status" value="1"/>
</dbReference>
<dbReference type="Pfam" id="PF10508">
    <property type="entry name" value="Proteasom_PSMB"/>
    <property type="match status" value="2"/>
</dbReference>
<dbReference type="SUPFAM" id="SSF48371">
    <property type="entry name" value="ARM repeat"/>
    <property type="match status" value="1"/>
</dbReference>
<comment type="similarity">
    <text evidence="1">Belongs to the proteasome subunit S5B/HSM3 family.</text>
</comment>
<dbReference type="EMBL" id="CAXLJL010000379">
    <property type="protein sequence ID" value="CAL5137364.1"/>
    <property type="molecule type" value="Genomic_DNA"/>
</dbReference>